<dbReference type="PANTHER" id="PTHR13847:SF283">
    <property type="entry name" value="TRNA 5-METHYLAMINOMETHYL-2-THIOURIDINE BIOSYNTHESIS BIFUNCTIONAL PROTEIN MNMC"/>
    <property type="match status" value="1"/>
</dbReference>
<keyword evidence="12" id="KW-1185">Reference proteome</keyword>
<keyword evidence="8" id="KW-0560">Oxidoreductase</keyword>
<protein>
    <submittedName>
        <fullName evidence="11">Bifunctional tRNA (5-methylaminomethyl-2-thiouridine)(34)-methyltransferase MnmD/FAD-dependent 5-carboxymethylaminomethyl-2-thiouridine(34) oxidoreductase MnmC</fullName>
    </submittedName>
</protein>
<dbReference type="Gene3D" id="3.30.9.10">
    <property type="entry name" value="D-Amino Acid Oxidase, subunit A, domain 2"/>
    <property type="match status" value="1"/>
</dbReference>
<dbReference type="PANTHER" id="PTHR13847">
    <property type="entry name" value="SARCOSINE DEHYDROGENASE-RELATED"/>
    <property type="match status" value="1"/>
</dbReference>
<gene>
    <name evidence="11" type="primary">mnmC</name>
    <name evidence="11" type="ORF">GCM10022212_16670</name>
</gene>
<comment type="caution">
    <text evidence="11">The sequence shown here is derived from an EMBL/GenBank/DDBJ whole genome shotgun (WGS) entry which is preliminary data.</text>
</comment>
<keyword evidence="7" id="KW-0274">FAD</keyword>
<evidence type="ECO:0000256" key="8">
    <source>
        <dbReference type="ARBA" id="ARBA00023002"/>
    </source>
</evidence>
<keyword evidence="1" id="KW-0963">Cytoplasm</keyword>
<dbReference type="Pfam" id="PF01266">
    <property type="entry name" value="DAO"/>
    <property type="match status" value="1"/>
</dbReference>
<dbReference type="Proteomes" id="UP001501353">
    <property type="component" value="Unassembled WGS sequence"/>
</dbReference>
<reference evidence="12" key="1">
    <citation type="journal article" date="2019" name="Int. J. Syst. Evol. Microbiol.">
        <title>The Global Catalogue of Microorganisms (GCM) 10K type strain sequencing project: providing services to taxonomists for standard genome sequencing and annotation.</title>
        <authorList>
            <consortium name="The Broad Institute Genomics Platform"/>
            <consortium name="The Broad Institute Genome Sequencing Center for Infectious Disease"/>
            <person name="Wu L."/>
            <person name="Ma J."/>
        </authorList>
    </citation>
    <scope>NUCLEOTIDE SEQUENCE [LARGE SCALE GENOMIC DNA]</scope>
    <source>
        <strain evidence="12">JCM 16673</strain>
    </source>
</reference>
<proteinExistence type="predicted"/>
<keyword evidence="5" id="KW-0949">S-adenosyl-L-methionine</keyword>
<evidence type="ECO:0000256" key="2">
    <source>
        <dbReference type="ARBA" id="ARBA00022603"/>
    </source>
</evidence>
<dbReference type="InterPro" id="IPR036188">
    <property type="entry name" value="FAD/NAD-bd_sf"/>
</dbReference>
<evidence type="ECO:0000256" key="5">
    <source>
        <dbReference type="ARBA" id="ARBA00022691"/>
    </source>
</evidence>
<evidence type="ECO:0000256" key="7">
    <source>
        <dbReference type="ARBA" id="ARBA00022827"/>
    </source>
</evidence>
<evidence type="ECO:0000256" key="6">
    <source>
        <dbReference type="ARBA" id="ARBA00022694"/>
    </source>
</evidence>
<dbReference type="InterPro" id="IPR029063">
    <property type="entry name" value="SAM-dependent_MTases_sf"/>
</dbReference>
<dbReference type="RefSeq" id="WP_344762825.1">
    <property type="nucleotide sequence ID" value="NZ_BAAAZE010000008.1"/>
</dbReference>
<dbReference type="InterPro" id="IPR006076">
    <property type="entry name" value="FAD-dep_OxRdtase"/>
</dbReference>
<dbReference type="InterPro" id="IPR017610">
    <property type="entry name" value="tRNA_S-uridine_synth_MnmC_C"/>
</dbReference>
<evidence type="ECO:0000256" key="1">
    <source>
        <dbReference type="ARBA" id="ARBA00022490"/>
    </source>
</evidence>
<dbReference type="EMBL" id="BAAAZE010000008">
    <property type="protein sequence ID" value="GAA4020699.1"/>
    <property type="molecule type" value="Genomic_DNA"/>
</dbReference>
<keyword evidence="9" id="KW-0511">Multifunctional enzyme</keyword>
<keyword evidence="4" id="KW-0808">Transferase</keyword>
<dbReference type="SUPFAM" id="SSF51905">
    <property type="entry name" value="FAD/NAD(P)-binding domain"/>
    <property type="match status" value="1"/>
</dbReference>
<evidence type="ECO:0000256" key="9">
    <source>
        <dbReference type="ARBA" id="ARBA00023268"/>
    </source>
</evidence>
<dbReference type="Gene3D" id="3.40.50.150">
    <property type="entry name" value="Vaccinia Virus protein VP39"/>
    <property type="match status" value="1"/>
</dbReference>
<dbReference type="Gene3D" id="3.50.50.60">
    <property type="entry name" value="FAD/NAD(P)-binding domain"/>
    <property type="match status" value="1"/>
</dbReference>
<organism evidence="11 12">
    <name type="scientific">Actimicrobium antarcticum</name>
    <dbReference type="NCBI Taxonomy" id="1051899"/>
    <lineage>
        <taxon>Bacteria</taxon>
        <taxon>Pseudomonadati</taxon>
        <taxon>Pseudomonadota</taxon>
        <taxon>Betaproteobacteria</taxon>
        <taxon>Burkholderiales</taxon>
        <taxon>Oxalobacteraceae</taxon>
        <taxon>Actimicrobium</taxon>
    </lineage>
</organism>
<accession>A0ABP7T4C7</accession>
<feature type="domain" description="FAD dependent oxidoreductase" evidence="10">
    <location>
        <begin position="178"/>
        <end position="535"/>
    </location>
</feature>
<keyword evidence="6" id="KW-0819">tRNA processing</keyword>
<evidence type="ECO:0000259" key="10">
    <source>
        <dbReference type="Pfam" id="PF01266"/>
    </source>
</evidence>
<name>A0ABP7T4C7_9BURK</name>
<evidence type="ECO:0000313" key="12">
    <source>
        <dbReference type="Proteomes" id="UP001501353"/>
    </source>
</evidence>
<keyword evidence="2" id="KW-0489">Methyltransferase</keyword>
<keyword evidence="3" id="KW-0285">Flavoprotein</keyword>
<evidence type="ECO:0000256" key="3">
    <source>
        <dbReference type="ARBA" id="ARBA00022630"/>
    </source>
</evidence>
<evidence type="ECO:0000313" key="11">
    <source>
        <dbReference type="EMBL" id="GAA4020699.1"/>
    </source>
</evidence>
<sequence length="574" mass="61622">MHEPCPDSIAPHVVLDTSFGAGLQFLRSWQATTGSLHYLAFLAQPITLAELLQQHTGHAELTCEASALRAAWPELLPGFHRLLFAHGRISLTLMIGSLDDCLTQATAQVHAFHVDVVAATQSARRLARLAAPSAALILVDGAPDAALARAGFVFSSGTHAVFQPSRPVRAGTPMARQAIVLGAGLAGAAICERLIRRGWRVTLLERHAEAAMEASGNLAGIVMPLLSRDDNLASRLSRAAYLFAVHRWSRLARKAFDGSACGVLQLARDAEHAELQEQIARRWNYPAGFAEWLTADDAGAVLGAATSDGGWLFRQGGWAHPAGVCQALLAACGERLDMRFGVAVTALRQDGADWQLLDEKANVLAQAPTVIFANGQGATRFAQLAELPLHAVRGQVTHVAAELDFAPALVVCRESYLTPPSDGIRSVGATYDRDSDPQLRRDSQTDNLRRVQAMLPGNWPDAASLPLAGRVGFRCVAPDRLPLVGALPRLFSEIQNGPRAERLRDVPRWPGLFGLLGYASRGLIWAPLAAELLAAQLDGEPFPIESDLVAALDPARFLLKALRRPTAQAVCSRP</sequence>
<dbReference type="NCBIfam" id="TIGR03197">
    <property type="entry name" value="MnmC_Cterm"/>
    <property type="match status" value="1"/>
</dbReference>
<evidence type="ECO:0000256" key="4">
    <source>
        <dbReference type="ARBA" id="ARBA00022679"/>
    </source>
</evidence>